<keyword evidence="3" id="KW-1185">Reference proteome</keyword>
<evidence type="ECO:0000256" key="1">
    <source>
        <dbReference type="SAM" id="SignalP"/>
    </source>
</evidence>
<reference evidence="2" key="1">
    <citation type="submission" date="2021-06" db="EMBL/GenBank/DDBJ databases">
        <authorList>
            <person name="Hodson N. C."/>
            <person name="Mongue J. A."/>
            <person name="Jaron S. K."/>
        </authorList>
    </citation>
    <scope>NUCLEOTIDE SEQUENCE</scope>
</reference>
<proteinExistence type="predicted"/>
<keyword evidence="1" id="KW-0732">Signal</keyword>
<feature type="chain" id="PRO_5035295390" description="CRAL-TRIO domain-containing protein" evidence="1">
    <location>
        <begin position="21"/>
        <end position="392"/>
    </location>
</feature>
<evidence type="ECO:0000313" key="3">
    <source>
        <dbReference type="Proteomes" id="UP000708208"/>
    </source>
</evidence>
<feature type="signal peptide" evidence="1">
    <location>
        <begin position="1"/>
        <end position="20"/>
    </location>
</feature>
<evidence type="ECO:0000313" key="2">
    <source>
        <dbReference type="EMBL" id="CAG7834990.1"/>
    </source>
</evidence>
<organism evidence="2 3">
    <name type="scientific">Allacma fusca</name>
    <dbReference type="NCBI Taxonomy" id="39272"/>
    <lineage>
        <taxon>Eukaryota</taxon>
        <taxon>Metazoa</taxon>
        <taxon>Ecdysozoa</taxon>
        <taxon>Arthropoda</taxon>
        <taxon>Hexapoda</taxon>
        <taxon>Collembola</taxon>
        <taxon>Symphypleona</taxon>
        <taxon>Sminthuridae</taxon>
        <taxon>Allacma</taxon>
    </lineage>
</organism>
<dbReference type="Proteomes" id="UP000708208">
    <property type="component" value="Unassembled WGS sequence"/>
</dbReference>
<evidence type="ECO:0008006" key="4">
    <source>
        <dbReference type="Google" id="ProtNLM"/>
    </source>
</evidence>
<sequence length="392" mass="44388">MIKLLPLLYLSIFSIQELLAASSDEELLAWEAPKDMIEDCPYYLTGYEDGVPIWLIPFGSWKDKKHMQGKNRRILSKYVDQGVARAIASGKNGTEFLMVVDLKGMNGGLLDPKLLFFAEKTNAVFKVINGNEMKHFWLVNGDPLIVTLVNAFKITLTKPKADKIEAFTKTNFKKASESIAKVISEENLIEAFGGSAEFDPESTYGKLERANWIHRKCLAVLKIVVSSWFWFDRKMNKLLFFLFLSLYLVQGFLAAESDEELLAWEAPADMIEDCPYYLTGYEDDSPIDLKGMNGGIFDPKLLFFAEKTKAVFKVINGNEMKHFWLINGNPLITGMVTSFKATLSKDKQKKIEAFKKTESKKAHKSMAKLISEENLIKDFGGSAEFEPEHTYG</sequence>
<gene>
    <name evidence="2" type="ORF">AFUS01_LOCUS44423</name>
</gene>
<name>A0A8J2PSF2_9HEXA</name>
<accession>A0A8J2PSF2</accession>
<protein>
    <recommendedName>
        <fullName evidence="4">CRAL-TRIO domain-containing protein</fullName>
    </recommendedName>
</protein>
<dbReference type="AlphaFoldDB" id="A0A8J2PSF2"/>
<comment type="caution">
    <text evidence="2">The sequence shown here is derived from an EMBL/GenBank/DDBJ whole genome shotgun (WGS) entry which is preliminary data.</text>
</comment>
<dbReference type="EMBL" id="CAJVCH010570461">
    <property type="protein sequence ID" value="CAG7834990.1"/>
    <property type="molecule type" value="Genomic_DNA"/>
</dbReference>